<dbReference type="Proteomes" id="UP000556436">
    <property type="component" value="Unassembled WGS sequence"/>
</dbReference>
<proteinExistence type="predicted"/>
<evidence type="ECO:0000313" key="2">
    <source>
        <dbReference type="EMBL" id="MBB4889507.1"/>
    </source>
</evidence>
<organism evidence="2 3">
    <name type="scientific">Streptomyces netropsis</name>
    <name type="common">Streptoverticillium netropsis</name>
    <dbReference type="NCBI Taxonomy" id="55404"/>
    <lineage>
        <taxon>Bacteria</taxon>
        <taxon>Bacillati</taxon>
        <taxon>Actinomycetota</taxon>
        <taxon>Actinomycetes</taxon>
        <taxon>Kitasatosporales</taxon>
        <taxon>Streptomycetaceae</taxon>
        <taxon>Streptomyces</taxon>
    </lineage>
</organism>
<sequence>MKAIDLRENRTVAARPRKAALRAVAPEPARCAVLVVADARPALRHVRCPPGRRRPVLRRPIGARALPTGTATPTACGGGTGRDGYAHAVGAGTAGIETPGT</sequence>
<feature type="compositionally biased region" description="Low complexity" evidence="1">
    <location>
        <begin position="60"/>
        <end position="75"/>
    </location>
</feature>
<accession>A0A7W7LGH9</accession>
<name>A0A7W7LGH9_STRNE</name>
<reference evidence="2 3" key="1">
    <citation type="submission" date="2020-08" db="EMBL/GenBank/DDBJ databases">
        <title>Genomic Encyclopedia of Type Strains, Phase III (KMG-III): the genomes of soil and plant-associated and newly described type strains.</title>
        <authorList>
            <person name="Whitman W."/>
        </authorList>
    </citation>
    <scope>NUCLEOTIDE SEQUENCE [LARGE SCALE GENOMIC DNA]</scope>
    <source>
        <strain evidence="2 3">CECT 3265</strain>
    </source>
</reference>
<evidence type="ECO:0000256" key="1">
    <source>
        <dbReference type="SAM" id="MobiDB-lite"/>
    </source>
</evidence>
<dbReference type="EMBL" id="JACHJG010000013">
    <property type="protein sequence ID" value="MBB4889507.1"/>
    <property type="molecule type" value="Genomic_DNA"/>
</dbReference>
<dbReference type="RefSeq" id="WP_184737987.1">
    <property type="nucleotide sequence ID" value="NZ_BMRW01000012.1"/>
</dbReference>
<dbReference type="AlphaFoldDB" id="A0A7W7LGH9"/>
<evidence type="ECO:0000313" key="3">
    <source>
        <dbReference type="Proteomes" id="UP000556436"/>
    </source>
</evidence>
<gene>
    <name evidence="2" type="ORF">FHS38_005582</name>
</gene>
<comment type="caution">
    <text evidence="2">The sequence shown here is derived from an EMBL/GenBank/DDBJ whole genome shotgun (WGS) entry which is preliminary data.</text>
</comment>
<protein>
    <submittedName>
        <fullName evidence="2">Uncharacterized protein</fullName>
    </submittedName>
</protein>
<keyword evidence="3" id="KW-1185">Reference proteome</keyword>
<feature type="region of interest" description="Disordered" evidence="1">
    <location>
        <begin position="60"/>
        <end position="80"/>
    </location>
</feature>